<protein>
    <recommendedName>
        <fullName evidence="4">HTH luxR-type domain-containing protein</fullName>
    </recommendedName>
</protein>
<keyword evidence="2" id="KW-0238">DNA-binding</keyword>
<dbReference type="InterPro" id="IPR036388">
    <property type="entry name" value="WH-like_DNA-bd_sf"/>
</dbReference>
<dbReference type="Gene3D" id="1.10.10.10">
    <property type="entry name" value="Winged helix-like DNA-binding domain superfamily/Winged helix DNA-binding domain"/>
    <property type="match status" value="1"/>
</dbReference>
<evidence type="ECO:0000256" key="1">
    <source>
        <dbReference type="ARBA" id="ARBA00023015"/>
    </source>
</evidence>
<dbReference type="PROSITE" id="PS50043">
    <property type="entry name" value="HTH_LUXR_2"/>
    <property type="match status" value="1"/>
</dbReference>
<proteinExistence type="predicted"/>
<evidence type="ECO:0000259" key="4">
    <source>
        <dbReference type="PROSITE" id="PS50043"/>
    </source>
</evidence>
<dbReference type="GO" id="GO:0006355">
    <property type="term" value="P:regulation of DNA-templated transcription"/>
    <property type="evidence" value="ECO:0007669"/>
    <property type="project" value="InterPro"/>
</dbReference>
<name>D5MHC8_METO1</name>
<reference evidence="5 6" key="1">
    <citation type="journal article" date="2010" name="Nature">
        <title>Nitrite-driven anaerobic methane oxidation by oxygenic bacteria.</title>
        <authorList>
            <person name="Ettwig K.F."/>
            <person name="Butler M.K."/>
            <person name="Le Paslier D."/>
            <person name="Pelletier E."/>
            <person name="Mangenot S."/>
            <person name="Kuypers M.M.M."/>
            <person name="Schreiber F."/>
            <person name="Dutilh B.E."/>
            <person name="Zedelius J."/>
            <person name="de Beer D."/>
            <person name="Gloerich J."/>
            <person name="Wessels H.J.C.T."/>
            <person name="van Allen T."/>
            <person name="Luesken F."/>
            <person name="Wu M."/>
            <person name="van de Pas-Schoonen K.T."/>
            <person name="Op den Camp H.J.M."/>
            <person name="Janssen-Megens E.M."/>
            <person name="Francoijs K-J."/>
            <person name="Stunnenberg H."/>
            <person name="Weissenbach J."/>
            <person name="Jetten M.S.M."/>
            <person name="Strous M."/>
        </authorList>
    </citation>
    <scope>NUCLEOTIDE SEQUENCE [LARGE SCALE GENOMIC DNA]</scope>
</reference>
<dbReference type="eggNOG" id="COG2197">
    <property type="taxonomic scope" value="Bacteria"/>
</dbReference>
<sequence length="160" mass="18079">MLTITVLECHFTESRESGLYLCELASGLFAGVVAETLGYARIYAGQCSGTPPLNCAFMIYLRESEGRATVPDVIHQHIEKKSIPLGDWWVDGAPGDRLTPREQQILRLIAQGFSDKQIARTLQRSVRTIENHAARIRQKLHIENRTGLVRFAFRNRLIES</sequence>
<keyword evidence="1" id="KW-0805">Transcription regulation</keyword>
<dbReference type="InterPro" id="IPR016032">
    <property type="entry name" value="Sig_transdc_resp-reg_C-effctor"/>
</dbReference>
<dbReference type="CDD" id="cd06170">
    <property type="entry name" value="LuxR_C_like"/>
    <property type="match status" value="1"/>
</dbReference>
<accession>D5MHC8</accession>
<dbReference type="SMART" id="SM00421">
    <property type="entry name" value="HTH_LUXR"/>
    <property type="match status" value="1"/>
</dbReference>
<dbReference type="Pfam" id="PF00196">
    <property type="entry name" value="GerE"/>
    <property type="match status" value="1"/>
</dbReference>
<dbReference type="SUPFAM" id="SSF46894">
    <property type="entry name" value="C-terminal effector domain of the bipartite response regulators"/>
    <property type="match status" value="1"/>
</dbReference>
<gene>
    <name evidence="5" type="ORF">DAMO_2110</name>
</gene>
<dbReference type="PRINTS" id="PR00038">
    <property type="entry name" value="HTHLUXR"/>
</dbReference>
<dbReference type="HOGENOM" id="CLU_1649026_0_0_0"/>
<dbReference type="KEGG" id="mox:DAMO_2110"/>
<dbReference type="PANTHER" id="PTHR44688">
    <property type="entry name" value="DNA-BINDING TRANSCRIPTIONAL ACTIVATOR DEVR_DOSR"/>
    <property type="match status" value="1"/>
</dbReference>
<organism evidence="5 6">
    <name type="scientific">Methylomirabilis oxygeniifera</name>
    <dbReference type="NCBI Taxonomy" id="671143"/>
    <lineage>
        <taxon>Bacteria</taxon>
        <taxon>Candidatus Methylomirabilota</taxon>
        <taxon>Candidatus Methylomirabilia</taxon>
        <taxon>Candidatus Methylomirabilales</taxon>
        <taxon>Candidatus Methylomirabilaceae</taxon>
        <taxon>Candidatus Methylomirabilis</taxon>
    </lineage>
</organism>
<evidence type="ECO:0000313" key="6">
    <source>
        <dbReference type="Proteomes" id="UP000006898"/>
    </source>
</evidence>
<dbReference type="AlphaFoldDB" id="D5MHC8"/>
<evidence type="ECO:0000313" key="5">
    <source>
        <dbReference type="EMBL" id="CBE69160.1"/>
    </source>
</evidence>
<dbReference type="GO" id="GO:0003677">
    <property type="term" value="F:DNA binding"/>
    <property type="evidence" value="ECO:0007669"/>
    <property type="project" value="UniProtKB-KW"/>
</dbReference>
<dbReference type="STRING" id="671143.DAMO_2110"/>
<evidence type="ECO:0000256" key="3">
    <source>
        <dbReference type="ARBA" id="ARBA00023163"/>
    </source>
</evidence>
<evidence type="ECO:0000256" key="2">
    <source>
        <dbReference type="ARBA" id="ARBA00023125"/>
    </source>
</evidence>
<dbReference type="EMBL" id="FP565575">
    <property type="protein sequence ID" value="CBE69160.1"/>
    <property type="molecule type" value="Genomic_DNA"/>
</dbReference>
<keyword evidence="3" id="KW-0804">Transcription</keyword>
<dbReference type="PANTHER" id="PTHR44688:SF16">
    <property type="entry name" value="DNA-BINDING TRANSCRIPTIONAL ACTIVATOR DEVR_DOSR"/>
    <property type="match status" value="1"/>
</dbReference>
<feature type="domain" description="HTH luxR-type" evidence="4">
    <location>
        <begin position="91"/>
        <end position="156"/>
    </location>
</feature>
<dbReference type="Proteomes" id="UP000006898">
    <property type="component" value="Chromosome"/>
</dbReference>
<dbReference type="InterPro" id="IPR000792">
    <property type="entry name" value="Tscrpt_reg_LuxR_C"/>
</dbReference>